<organism evidence="1 2">
    <name type="scientific">Mugilogobius chulae</name>
    <name type="common">yellowstripe goby</name>
    <dbReference type="NCBI Taxonomy" id="88201"/>
    <lineage>
        <taxon>Eukaryota</taxon>
        <taxon>Metazoa</taxon>
        <taxon>Chordata</taxon>
        <taxon>Craniata</taxon>
        <taxon>Vertebrata</taxon>
        <taxon>Euteleostomi</taxon>
        <taxon>Actinopterygii</taxon>
        <taxon>Neopterygii</taxon>
        <taxon>Teleostei</taxon>
        <taxon>Neoteleostei</taxon>
        <taxon>Acanthomorphata</taxon>
        <taxon>Gobiaria</taxon>
        <taxon>Gobiiformes</taxon>
        <taxon>Gobioidei</taxon>
        <taxon>Gobiidae</taxon>
        <taxon>Gobionellinae</taxon>
        <taxon>Mugilogobius</taxon>
    </lineage>
</organism>
<gene>
    <name evidence="1" type="ORF">WMY93_026346</name>
</gene>
<proteinExistence type="predicted"/>
<comment type="caution">
    <text evidence="1">The sequence shown here is derived from an EMBL/GenBank/DDBJ whole genome shotgun (WGS) entry which is preliminary data.</text>
</comment>
<reference evidence="2" key="1">
    <citation type="submission" date="2024-04" db="EMBL/GenBank/DDBJ databases">
        <title>Salinicola lusitanus LLJ914,a marine bacterium isolated from the Okinawa Trough.</title>
        <authorList>
            <person name="Li J."/>
        </authorList>
    </citation>
    <scope>NUCLEOTIDE SEQUENCE [LARGE SCALE GENOMIC DNA]</scope>
</reference>
<accession>A0AAW0N1I7</accession>
<evidence type="ECO:0000313" key="1">
    <source>
        <dbReference type="EMBL" id="KAK7886725.1"/>
    </source>
</evidence>
<keyword evidence="2" id="KW-1185">Reference proteome</keyword>
<sequence>MDEQTMQPCGGVVGWSNCRHTAPGSTGLYKRALVRQKNDTHLKNADRHTPAMAKHLKMVPLLLLLLLTLSSMADACNYPRVAIKKVLVKGSERDSNVMAYDDGGLTSSVRTGTADGIIPRRFQKGTKELKFKISKKKGECKTTKVTVAGKQSCKFGDYTIHFEIFCKRIR</sequence>
<name>A0AAW0N1I7_9GOBI</name>
<dbReference type="AlphaFoldDB" id="A0AAW0N1I7"/>
<evidence type="ECO:0000313" key="2">
    <source>
        <dbReference type="Proteomes" id="UP001460270"/>
    </source>
</evidence>
<dbReference type="Proteomes" id="UP001460270">
    <property type="component" value="Unassembled WGS sequence"/>
</dbReference>
<dbReference type="EMBL" id="JBBPFD010000019">
    <property type="protein sequence ID" value="KAK7886725.1"/>
    <property type="molecule type" value="Genomic_DNA"/>
</dbReference>
<protein>
    <submittedName>
        <fullName evidence="1">Uncharacterized protein</fullName>
    </submittedName>
</protein>